<dbReference type="SUPFAM" id="SSF88697">
    <property type="entry name" value="PUA domain-like"/>
    <property type="match status" value="1"/>
</dbReference>
<dbReference type="GO" id="GO:0051131">
    <property type="term" value="P:chaperone-mediated protein complex assembly"/>
    <property type="evidence" value="ECO:0007669"/>
    <property type="project" value="TreeGrafter"/>
</dbReference>
<dbReference type="InterPro" id="IPR003111">
    <property type="entry name" value="Lon_prtase_N"/>
</dbReference>
<comment type="caution">
    <text evidence="2">The sequence shown here is derived from an EMBL/GenBank/DDBJ whole genome shotgun (WGS) entry which is preliminary data.</text>
</comment>
<dbReference type="AlphaFoldDB" id="S8E238"/>
<sequence length="205" mass="22498">MLKVIAFRCSSMSSFGGTLRGVGGITRGPELPFFRALQRTNSKKRSYVFQRFFCSDSSDVPDRTVAAGVEAKDAEAGDEAAESNSSSAIVPTVVRPEDCLSVIALPLPHRPLFPGFYMPIFVKDSKLLAALVDSRKRQAPYTGAFLIKDEEGADGSESDRNIYDLKGKDLFNRLHEVGTLAQITSIQGDQVVLIGHRRLRITEMV</sequence>
<dbReference type="GO" id="GO:0005759">
    <property type="term" value="C:mitochondrial matrix"/>
    <property type="evidence" value="ECO:0007669"/>
    <property type="project" value="TreeGrafter"/>
</dbReference>
<dbReference type="GO" id="GO:0003697">
    <property type="term" value="F:single-stranded DNA binding"/>
    <property type="evidence" value="ECO:0007669"/>
    <property type="project" value="TreeGrafter"/>
</dbReference>
<dbReference type="InterPro" id="IPR027065">
    <property type="entry name" value="Lon_Prtase"/>
</dbReference>
<evidence type="ECO:0000313" key="2">
    <source>
        <dbReference type="EMBL" id="EPS69748.1"/>
    </source>
</evidence>
<organism evidence="2 3">
    <name type="scientific">Genlisea aurea</name>
    <dbReference type="NCBI Taxonomy" id="192259"/>
    <lineage>
        <taxon>Eukaryota</taxon>
        <taxon>Viridiplantae</taxon>
        <taxon>Streptophyta</taxon>
        <taxon>Embryophyta</taxon>
        <taxon>Tracheophyta</taxon>
        <taxon>Spermatophyta</taxon>
        <taxon>Magnoliopsida</taxon>
        <taxon>eudicotyledons</taxon>
        <taxon>Gunneridae</taxon>
        <taxon>Pentapetalae</taxon>
        <taxon>asterids</taxon>
        <taxon>lamiids</taxon>
        <taxon>Lamiales</taxon>
        <taxon>Lentibulariaceae</taxon>
        <taxon>Genlisea</taxon>
    </lineage>
</organism>
<dbReference type="InterPro" id="IPR015947">
    <property type="entry name" value="PUA-like_sf"/>
</dbReference>
<dbReference type="GO" id="GO:0006515">
    <property type="term" value="P:protein quality control for misfolded or incompletely synthesized proteins"/>
    <property type="evidence" value="ECO:0007669"/>
    <property type="project" value="TreeGrafter"/>
</dbReference>
<feature type="domain" description="Lon N-terminal" evidence="1">
    <location>
        <begin position="102"/>
        <end position="205"/>
    </location>
</feature>
<accession>S8E238</accession>
<reference evidence="2 3" key="1">
    <citation type="journal article" date="2013" name="BMC Genomics">
        <title>The miniature genome of a carnivorous plant Genlisea aurea contains a low number of genes and short non-coding sequences.</title>
        <authorList>
            <person name="Leushkin E.V."/>
            <person name="Sutormin R.A."/>
            <person name="Nabieva E.R."/>
            <person name="Penin A.A."/>
            <person name="Kondrashov A.S."/>
            <person name="Logacheva M.D."/>
        </authorList>
    </citation>
    <scope>NUCLEOTIDE SEQUENCE [LARGE SCALE GENOMIC DNA]</scope>
</reference>
<dbReference type="GO" id="GO:0004252">
    <property type="term" value="F:serine-type endopeptidase activity"/>
    <property type="evidence" value="ECO:0007669"/>
    <property type="project" value="InterPro"/>
</dbReference>
<dbReference type="GO" id="GO:0004176">
    <property type="term" value="F:ATP-dependent peptidase activity"/>
    <property type="evidence" value="ECO:0007669"/>
    <property type="project" value="InterPro"/>
</dbReference>
<feature type="non-terminal residue" evidence="2">
    <location>
        <position position="205"/>
    </location>
</feature>
<dbReference type="OrthoDB" id="2411602at2759"/>
<keyword evidence="3" id="KW-1185">Reference proteome</keyword>
<proteinExistence type="predicted"/>
<dbReference type="EMBL" id="AUSU01001986">
    <property type="protein sequence ID" value="EPS69748.1"/>
    <property type="molecule type" value="Genomic_DNA"/>
</dbReference>
<dbReference type="PANTHER" id="PTHR43718">
    <property type="entry name" value="LON PROTEASE"/>
    <property type="match status" value="1"/>
</dbReference>
<dbReference type="GO" id="GO:0005524">
    <property type="term" value="F:ATP binding"/>
    <property type="evidence" value="ECO:0007669"/>
    <property type="project" value="InterPro"/>
</dbReference>
<dbReference type="Gene3D" id="2.30.130.40">
    <property type="entry name" value="LON domain-like"/>
    <property type="match status" value="1"/>
</dbReference>
<dbReference type="PANTHER" id="PTHR43718:SF2">
    <property type="entry name" value="LON PROTEASE HOMOLOG, MITOCHONDRIAL"/>
    <property type="match status" value="1"/>
</dbReference>
<dbReference type="FunFam" id="2.30.130.40:FF:000007">
    <property type="entry name" value="Lon protease homolog, mitochondrial"/>
    <property type="match status" value="1"/>
</dbReference>
<dbReference type="PROSITE" id="PS51787">
    <property type="entry name" value="LON_N"/>
    <property type="match status" value="1"/>
</dbReference>
<dbReference type="GO" id="GO:0007005">
    <property type="term" value="P:mitochondrion organization"/>
    <property type="evidence" value="ECO:0007669"/>
    <property type="project" value="TreeGrafter"/>
</dbReference>
<protein>
    <recommendedName>
        <fullName evidence="1">Lon N-terminal domain-containing protein</fullName>
    </recommendedName>
</protein>
<dbReference type="Pfam" id="PF02190">
    <property type="entry name" value="LON_substr_bdg"/>
    <property type="match status" value="1"/>
</dbReference>
<gene>
    <name evidence="2" type="ORF">M569_05016</name>
</gene>
<evidence type="ECO:0000313" key="3">
    <source>
        <dbReference type="Proteomes" id="UP000015453"/>
    </source>
</evidence>
<evidence type="ECO:0000259" key="1">
    <source>
        <dbReference type="PROSITE" id="PS51787"/>
    </source>
</evidence>
<name>S8E238_9LAMI</name>
<dbReference type="InterPro" id="IPR046336">
    <property type="entry name" value="Lon_prtase_N_sf"/>
</dbReference>
<dbReference type="Proteomes" id="UP000015453">
    <property type="component" value="Unassembled WGS sequence"/>
</dbReference>